<feature type="compositionally biased region" description="Basic residues" evidence="1">
    <location>
        <begin position="1"/>
        <end position="12"/>
    </location>
</feature>
<feature type="region of interest" description="Disordered" evidence="1">
    <location>
        <begin position="1"/>
        <end position="49"/>
    </location>
</feature>
<feature type="transmembrane region" description="Helical" evidence="2">
    <location>
        <begin position="265"/>
        <end position="286"/>
    </location>
</feature>
<dbReference type="InterPro" id="IPR033459">
    <property type="entry name" value="AveC-like"/>
</dbReference>
<dbReference type="Pfam" id="PF17198">
    <property type="entry name" value="AveC_like"/>
    <property type="match status" value="1"/>
</dbReference>
<keyword evidence="2" id="KW-0812">Transmembrane</keyword>
<name>A0A2G3PI49_WILMA</name>
<comment type="caution">
    <text evidence="3">The sequence shown here is derived from an EMBL/GenBank/DDBJ whole genome shotgun (WGS) entry which is preliminary data.</text>
</comment>
<protein>
    <recommendedName>
        <fullName evidence="5">Spirocyclase, AveC family</fullName>
    </recommendedName>
</protein>
<keyword evidence="2" id="KW-0472">Membrane</keyword>
<feature type="transmembrane region" description="Helical" evidence="2">
    <location>
        <begin position="56"/>
        <end position="81"/>
    </location>
</feature>
<evidence type="ECO:0000313" key="3">
    <source>
        <dbReference type="EMBL" id="PHV65494.1"/>
    </source>
</evidence>
<proteinExistence type="predicted"/>
<dbReference type="Proteomes" id="UP000225108">
    <property type="component" value="Unassembled WGS sequence"/>
</dbReference>
<evidence type="ECO:0000256" key="2">
    <source>
        <dbReference type="SAM" id="Phobius"/>
    </source>
</evidence>
<keyword evidence="2" id="KW-1133">Transmembrane helix</keyword>
<feature type="transmembrane region" description="Helical" evidence="2">
    <location>
        <begin position="219"/>
        <end position="245"/>
    </location>
</feature>
<evidence type="ECO:0000256" key="1">
    <source>
        <dbReference type="SAM" id="MobiDB-lite"/>
    </source>
</evidence>
<evidence type="ECO:0008006" key="5">
    <source>
        <dbReference type="Google" id="ProtNLM"/>
    </source>
</evidence>
<evidence type="ECO:0000313" key="4">
    <source>
        <dbReference type="Proteomes" id="UP000225108"/>
    </source>
</evidence>
<dbReference type="AlphaFoldDB" id="A0A2G3PI49"/>
<sequence>MTPPRPGHHRQPIHATTTRGGRLQDGRALMSGPPVTPDTVPTHPDRTEGPLRPSKTALILAAIGLFFVAIQVYGYVAWLLADPKEQPEGNDPVPASVMTNVDRAEAILIVLTVVWIAALVSSSWRAKGLTWPLLLTFAWSAVYWQEPLVNALDHNFTYNAHLRDRGDWVSHLPFSPVDGPTLSQPLFEALVFFALLPIFGLLSYAILRGLHRIGLHSPLLLVLSVWLIFVVLDAAFEMAGIAQGLLVWNRVADNLAISAGTADQWPVYEGIMLGFLWALPGMLMFFRGGHRFSVLDPGIDVLPGVLPVVVRLLALAGLLNVAFLAYNIALMVLSGSTLAPTPSWLSP</sequence>
<feature type="transmembrane region" description="Helical" evidence="2">
    <location>
        <begin position="101"/>
        <end position="121"/>
    </location>
</feature>
<feature type="transmembrane region" description="Helical" evidence="2">
    <location>
        <begin position="128"/>
        <end position="145"/>
    </location>
</feature>
<dbReference type="EMBL" id="PEBD01000010">
    <property type="protein sequence ID" value="PHV65494.1"/>
    <property type="molecule type" value="Genomic_DNA"/>
</dbReference>
<gene>
    <name evidence="3" type="ORF">CSW57_17205</name>
</gene>
<reference evidence="3 4" key="1">
    <citation type="submission" date="2017-10" db="EMBL/GenBank/DDBJ databases">
        <title>The draft genome sequence of Williamsia sp. BULT 1.1 isolated from the semi-arid grassland soils from South Africa.</title>
        <authorList>
            <person name="Kabwe M.H."/>
            <person name="Govender N."/>
            <person name="Mutseka Lunga P."/>
            <person name="Vikram S."/>
            <person name="Makhalanyane T.P."/>
        </authorList>
    </citation>
    <scope>NUCLEOTIDE SEQUENCE [LARGE SCALE GENOMIC DNA]</scope>
    <source>
        <strain evidence="3 4">BULT 1.1</strain>
    </source>
</reference>
<feature type="transmembrane region" description="Helical" evidence="2">
    <location>
        <begin position="186"/>
        <end position="207"/>
    </location>
</feature>
<organism evidence="3 4">
    <name type="scientific">Williamsia marianensis</name>
    <dbReference type="NCBI Taxonomy" id="85044"/>
    <lineage>
        <taxon>Bacteria</taxon>
        <taxon>Bacillati</taxon>
        <taxon>Actinomycetota</taxon>
        <taxon>Actinomycetes</taxon>
        <taxon>Mycobacteriales</taxon>
        <taxon>Nocardiaceae</taxon>
        <taxon>Williamsia</taxon>
    </lineage>
</organism>
<accession>A0A2G3PI49</accession>